<organism evidence="3 4">
    <name type="scientific">Frankia nepalensis</name>
    <dbReference type="NCBI Taxonomy" id="1836974"/>
    <lineage>
        <taxon>Bacteria</taxon>
        <taxon>Bacillati</taxon>
        <taxon>Actinomycetota</taxon>
        <taxon>Actinomycetes</taxon>
        <taxon>Frankiales</taxon>
        <taxon>Frankiaceae</taxon>
        <taxon>Frankia</taxon>
    </lineage>
</organism>
<feature type="transmembrane region" description="Helical" evidence="2">
    <location>
        <begin position="396"/>
        <end position="415"/>
    </location>
</feature>
<feature type="transmembrane region" description="Helical" evidence="2">
    <location>
        <begin position="78"/>
        <end position="97"/>
    </location>
</feature>
<keyword evidence="4" id="KW-1185">Reference proteome</keyword>
<protein>
    <submittedName>
        <fullName evidence="3">Uncharacterized protein</fullName>
    </submittedName>
</protein>
<dbReference type="AlphaFoldDB" id="A0A937RCL0"/>
<sequence>MSATYERPAADGSRLDAAPVLEPERPGPERPGPDDPRHDGPESAGSAPSRAALGAEPDETPAGRAGHRRREPRRMPRWPLLFVGYLALAALLLRSLWQDPDGRGYGVSDATLFSWYMGWVPHALGHGMNPFVTDAINFPDGVNILWSTPVVLLAVLVTPITLLAGPVAAFNTLLALALAVSAIAMYGAARRFVAFWPAAVAGLLYGFSPYMIGASFGHLHLTFAPFPPLLLVLLHDLLTGRRAPRRTGVLLGLAVAAQMLIGEELVATSALVGALGLLILAARAPSAVPAAVGSLARALGWCALVAGVLLAWPLAVQLAGPQRVDGAIQPHDVAVSDLFTFAIPTTMQWLAPDRALAHSLRFTGSPVEVSAYFGVPLLALLAVLAVRLRRDGLVRVLTPLFVLVAVLSLGGRLHVDGRITGVWLPWALVEQLPLIGSALASRLSLYLTLFAGLALAIWLDQHRSRPWRRQAAVALLTAAVLVPLVPAPMRAEPLRSPEFFTTAAVEVIPRGSTVLVAPYPRPDVPDAMLWQARAGFRFDLPGCYCTVPGPNGGAQFHGDPSPLTTALLRVEEGSLTAAQALALPGLRRAYEDLSPDAVIVGPAHNRAELVELVTGLTGRLPVEKPGGVALWGETFRA</sequence>
<feature type="transmembrane region" description="Helical" evidence="2">
    <location>
        <begin position="193"/>
        <end position="212"/>
    </location>
</feature>
<feature type="transmembrane region" description="Helical" evidence="2">
    <location>
        <begin position="168"/>
        <end position="186"/>
    </location>
</feature>
<dbReference type="RefSeq" id="WP_203005778.1">
    <property type="nucleotide sequence ID" value="NZ_JADWYU010000024.1"/>
</dbReference>
<feature type="compositionally biased region" description="Basic and acidic residues" evidence="1">
    <location>
        <begin position="22"/>
        <end position="41"/>
    </location>
</feature>
<proteinExistence type="predicted"/>
<accession>A0A937RCL0</accession>
<keyword evidence="2" id="KW-0812">Transmembrane</keyword>
<feature type="transmembrane region" description="Helical" evidence="2">
    <location>
        <begin position="250"/>
        <end position="278"/>
    </location>
</feature>
<feature type="transmembrane region" description="Helical" evidence="2">
    <location>
        <begin position="298"/>
        <end position="320"/>
    </location>
</feature>
<dbReference type="Proteomes" id="UP000604475">
    <property type="component" value="Unassembled WGS sequence"/>
</dbReference>
<name>A0A937RCL0_9ACTN</name>
<dbReference type="EMBL" id="JAEACQ010000139">
    <property type="protein sequence ID" value="MBL7626515.1"/>
    <property type="molecule type" value="Genomic_DNA"/>
</dbReference>
<keyword evidence="2" id="KW-0472">Membrane</keyword>
<keyword evidence="2" id="KW-1133">Transmembrane helix</keyword>
<feature type="region of interest" description="Disordered" evidence="1">
    <location>
        <begin position="1"/>
        <end position="71"/>
    </location>
</feature>
<evidence type="ECO:0000313" key="4">
    <source>
        <dbReference type="Proteomes" id="UP000604475"/>
    </source>
</evidence>
<evidence type="ECO:0000313" key="3">
    <source>
        <dbReference type="EMBL" id="MBL7626515.1"/>
    </source>
</evidence>
<evidence type="ECO:0000256" key="2">
    <source>
        <dbReference type="SAM" id="Phobius"/>
    </source>
</evidence>
<reference evidence="3" key="1">
    <citation type="submission" date="2020-12" db="EMBL/GenBank/DDBJ databases">
        <title>Genomic characterization of non-nitrogen-fixing Frankia strains.</title>
        <authorList>
            <person name="Carlos-Shanley C."/>
            <person name="Guerra T."/>
            <person name="Hahn D."/>
        </authorList>
    </citation>
    <scope>NUCLEOTIDE SEQUENCE</scope>
    <source>
        <strain evidence="3">CN6</strain>
    </source>
</reference>
<feature type="transmembrane region" description="Helical" evidence="2">
    <location>
        <begin position="371"/>
        <end position="389"/>
    </location>
</feature>
<comment type="caution">
    <text evidence="3">The sequence shown here is derived from an EMBL/GenBank/DDBJ whole genome shotgun (WGS) entry which is preliminary data.</text>
</comment>
<evidence type="ECO:0000256" key="1">
    <source>
        <dbReference type="SAM" id="MobiDB-lite"/>
    </source>
</evidence>
<feature type="transmembrane region" description="Helical" evidence="2">
    <location>
        <begin position="435"/>
        <end position="459"/>
    </location>
</feature>
<feature type="transmembrane region" description="Helical" evidence="2">
    <location>
        <begin position="471"/>
        <end position="489"/>
    </location>
</feature>
<gene>
    <name evidence="3" type="ORF">I7412_04875</name>
</gene>
<feature type="transmembrane region" description="Helical" evidence="2">
    <location>
        <begin position="112"/>
        <end position="132"/>
    </location>
</feature>
<feature type="transmembrane region" description="Helical" evidence="2">
    <location>
        <begin position="144"/>
        <end position="162"/>
    </location>
</feature>